<feature type="region of interest" description="Disordered" evidence="1">
    <location>
        <begin position="77"/>
        <end position="97"/>
    </location>
</feature>
<dbReference type="EMBL" id="CZAL01000013">
    <property type="protein sequence ID" value="CUP61920.1"/>
    <property type="molecule type" value="Genomic_DNA"/>
</dbReference>
<organism evidence="2 3">
    <name type="scientific">Fusicatenibacter saccharivorans</name>
    <dbReference type="NCBI Taxonomy" id="1150298"/>
    <lineage>
        <taxon>Bacteria</taxon>
        <taxon>Bacillati</taxon>
        <taxon>Bacillota</taxon>
        <taxon>Clostridia</taxon>
        <taxon>Lachnospirales</taxon>
        <taxon>Lachnospiraceae</taxon>
        <taxon>Fusicatenibacter</taxon>
    </lineage>
</organism>
<gene>
    <name evidence="2" type="ORF">ERS852498_02393</name>
</gene>
<evidence type="ECO:0000256" key="1">
    <source>
        <dbReference type="SAM" id="MobiDB-lite"/>
    </source>
</evidence>
<accession>A0A174PT53</accession>
<dbReference type="Proteomes" id="UP000095709">
    <property type="component" value="Unassembled WGS sequence"/>
</dbReference>
<proteinExistence type="predicted"/>
<name>A0A174PT53_9FIRM</name>
<dbReference type="RefSeq" id="WP_055267308.1">
    <property type="nucleotide sequence ID" value="NZ_CZAL01000013.1"/>
</dbReference>
<dbReference type="AlphaFoldDB" id="A0A174PT53"/>
<sequence length="97" mass="11095">MAVEATYTKDIHYSGIITVDGETVVSMDANMDAKHPDVPIINRYINNGRKYRENKTDIDDIVDKFENDIWTEYDNYAAEKTSGSDQNTEKNNNQGEE</sequence>
<protein>
    <submittedName>
        <fullName evidence="2">Uncharacterized protein</fullName>
    </submittedName>
</protein>
<reference evidence="2 3" key="1">
    <citation type="submission" date="2015-09" db="EMBL/GenBank/DDBJ databases">
        <authorList>
            <consortium name="Pathogen Informatics"/>
        </authorList>
    </citation>
    <scope>NUCLEOTIDE SEQUENCE [LARGE SCALE GENOMIC DNA]</scope>
    <source>
        <strain evidence="2 3">2789STDY5834885</strain>
    </source>
</reference>
<feature type="compositionally biased region" description="Polar residues" evidence="1">
    <location>
        <begin position="81"/>
        <end position="97"/>
    </location>
</feature>
<evidence type="ECO:0000313" key="3">
    <source>
        <dbReference type="Proteomes" id="UP000095709"/>
    </source>
</evidence>
<evidence type="ECO:0000313" key="2">
    <source>
        <dbReference type="EMBL" id="CUP61920.1"/>
    </source>
</evidence>